<sequence length="99" mass="10670">MNASAVRSDAFGTAVYAVVEVAPRTDGWGPERMQEEDSLTPKMPDRGSTQHLVAGVTKEMEMKGKRSGQVPRACKSVSESGMMGPGAKTFDPGHTWKPF</sequence>
<comment type="caution">
    <text evidence="2">The sequence shown here is derived from an EMBL/GenBank/DDBJ whole genome shotgun (WGS) entry which is preliminary data.</text>
</comment>
<keyword evidence="3" id="KW-1185">Reference proteome</keyword>
<protein>
    <submittedName>
        <fullName evidence="2">Uncharacterized protein</fullName>
    </submittedName>
</protein>
<feature type="region of interest" description="Disordered" evidence="1">
    <location>
        <begin position="26"/>
        <end position="48"/>
    </location>
</feature>
<dbReference type="RefSeq" id="XP_030991847.1">
    <property type="nucleotide sequence ID" value="XM_031135401.1"/>
</dbReference>
<dbReference type="InParanoid" id="A0A507ATW0"/>
<evidence type="ECO:0000313" key="3">
    <source>
        <dbReference type="Proteomes" id="UP000319257"/>
    </source>
</evidence>
<dbReference type="GeneID" id="41968780"/>
<organism evidence="2 3">
    <name type="scientific">Thyridium curvatum</name>
    <dbReference type="NCBI Taxonomy" id="1093900"/>
    <lineage>
        <taxon>Eukaryota</taxon>
        <taxon>Fungi</taxon>
        <taxon>Dikarya</taxon>
        <taxon>Ascomycota</taxon>
        <taxon>Pezizomycotina</taxon>
        <taxon>Sordariomycetes</taxon>
        <taxon>Sordariomycetidae</taxon>
        <taxon>Thyridiales</taxon>
        <taxon>Thyridiaceae</taxon>
        <taxon>Thyridium</taxon>
    </lineage>
</organism>
<evidence type="ECO:0000313" key="2">
    <source>
        <dbReference type="EMBL" id="TPX10136.1"/>
    </source>
</evidence>
<feature type="region of interest" description="Disordered" evidence="1">
    <location>
        <begin position="60"/>
        <end position="99"/>
    </location>
</feature>
<name>A0A507ATW0_9PEZI</name>
<reference evidence="2 3" key="1">
    <citation type="submission" date="2019-06" db="EMBL/GenBank/DDBJ databases">
        <title>Draft genome sequence of the filamentous fungus Phialemoniopsis curvata isolated from diesel fuel.</title>
        <authorList>
            <person name="Varaljay V.A."/>
            <person name="Lyon W.J."/>
            <person name="Crouch A.L."/>
            <person name="Drake C.E."/>
            <person name="Hollomon J.M."/>
            <person name="Nadeau L.J."/>
            <person name="Nunn H.S."/>
            <person name="Stevenson B.S."/>
            <person name="Bojanowski C.L."/>
            <person name="Crookes-Goodson W.J."/>
        </authorList>
    </citation>
    <scope>NUCLEOTIDE SEQUENCE [LARGE SCALE GENOMIC DNA]</scope>
    <source>
        <strain evidence="2 3">D216</strain>
    </source>
</reference>
<proteinExistence type="predicted"/>
<accession>A0A507ATW0</accession>
<evidence type="ECO:0000256" key="1">
    <source>
        <dbReference type="SAM" id="MobiDB-lite"/>
    </source>
</evidence>
<dbReference type="EMBL" id="SKBQ01000005">
    <property type="protein sequence ID" value="TPX10136.1"/>
    <property type="molecule type" value="Genomic_DNA"/>
</dbReference>
<dbReference type="AlphaFoldDB" id="A0A507ATW0"/>
<gene>
    <name evidence="2" type="ORF">E0L32_001333</name>
</gene>
<dbReference type="Proteomes" id="UP000319257">
    <property type="component" value="Unassembled WGS sequence"/>
</dbReference>